<protein>
    <submittedName>
        <fullName evidence="1">Uncharacterized protein</fullName>
    </submittedName>
</protein>
<dbReference type="EMBL" id="CP007453">
    <property type="protein sequence ID" value="AHM57526.1"/>
    <property type="molecule type" value="Genomic_DNA"/>
</dbReference>
<geneLocation type="plasmid" evidence="1 2">
    <name>EAL2_808p</name>
</geneLocation>
<dbReference type="AntiFam" id="ANF00272">
    <property type="entry name" value="Translation of CRISPR region"/>
</dbReference>
<sequence length="235" mass="25964">MRLGRISFPPFAMSFNSRTRTGCDSMAGDYYYASFRSFNSRTRTGCDAEEYLEEAGENVSIHAPARGATGIRHRTHNHFYGFQFTHPHGVRLNRVVSGCLYDCVSIHAPARGATFRRQRYLRYRLVSIHAPARGATHLHNKGPSSLGFNSRTRTGCDLAVYLFLIVNVVSIHAPARGATPEPLHVPKGQLVSIHAPARGATSVASACYHVSYFVSIHAPARGATTYRVLFFGSYT</sequence>
<gene>
    <name evidence="1" type="ORF">EAL2_808p00190</name>
</gene>
<dbReference type="KEGG" id="eac:EAL2_808p00190"/>
<evidence type="ECO:0000313" key="2">
    <source>
        <dbReference type="Proteomes" id="UP000019591"/>
    </source>
</evidence>
<keyword evidence="2" id="KW-1185">Reference proteome</keyword>
<dbReference type="Proteomes" id="UP000019591">
    <property type="component" value="Plasmid EAL2_808p"/>
</dbReference>
<dbReference type="PATRIC" id="fig|1286171.3.peg.2195"/>
<evidence type="ECO:0000313" key="1">
    <source>
        <dbReference type="EMBL" id="AHM57526.1"/>
    </source>
</evidence>
<dbReference type="eggNOG" id="ENOG503135S">
    <property type="taxonomic scope" value="Bacteria"/>
</dbReference>
<dbReference type="AlphaFoldDB" id="W8U9I8"/>
<keyword evidence="1" id="KW-0614">Plasmid</keyword>
<reference evidence="1 2" key="1">
    <citation type="journal article" date="2014" name="Genome Announc.">
        <title>Complete Genome Sequence of Amino Acid-Utilizing Eubacterium acidaminophilum al-2 (DSM 3953).</title>
        <authorList>
            <person name="Poehlein A."/>
            <person name="Andreesen J.R."/>
            <person name="Daniel R."/>
        </authorList>
    </citation>
    <scope>NUCLEOTIDE SEQUENCE [LARGE SCALE GENOMIC DNA]</scope>
    <source>
        <strain evidence="1 2">DSM 3953</strain>
        <plasmid evidence="2">Plasmid EAL2_808p</plasmid>
    </source>
</reference>
<name>W8U9I8_PEPAC</name>
<proteinExistence type="predicted"/>
<organism evidence="1 2">
    <name type="scientific">Peptoclostridium acidaminophilum DSM 3953</name>
    <dbReference type="NCBI Taxonomy" id="1286171"/>
    <lineage>
        <taxon>Bacteria</taxon>
        <taxon>Bacillati</taxon>
        <taxon>Bacillota</taxon>
        <taxon>Clostridia</taxon>
        <taxon>Peptostreptococcales</taxon>
        <taxon>Peptoclostridiaceae</taxon>
        <taxon>Peptoclostridium</taxon>
    </lineage>
</organism>
<accession>W8U9I8</accession>
<dbReference type="HOGENOM" id="CLU_1178776_0_0_9"/>